<keyword evidence="2" id="KW-1185">Reference proteome</keyword>
<dbReference type="Proteomes" id="UP000826661">
    <property type="component" value="Chromosome VII"/>
</dbReference>
<organism evidence="1 2">
    <name type="scientific">Trichoderma simmonsii</name>
    <dbReference type="NCBI Taxonomy" id="1491479"/>
    <lineage>
        <taxon>Eukaryota</taxon>
        <taxon>Fungi</taxon>
        <taxon>Dikarya</taxon>
        <taxon>Ascomycota</taxon>
        <taxon>Pezizomycotina</taxon>
        <taxon>Sordariomycetes</taxon>
        <taxon>Hypocreomycetidae</taxon>
        <taxon>Hypocreales</taxon>
        <taxon>Hypocreaceae</taxon>
        <taxon>Trichoderma</taxon>
    </lineage>
</organism>
<reference evidence="1 2" key="1">
    <citation type="journal article" date="2021" name="BMC Genomics">
        <title>Telomere-to-telomere genome assembly of asparaginase-producing Trichoderma simmonsii.</title>
        <authorList>
            <person name="Chung D."/>
            <person name="Kwon Y.M."/>
            <person name="Yang Y."/>
        </authorList>
    </citation>
    <scope>NUCLEOTIDE SEQUENCE [LARGE SCALE GENOMIC DNA]</scope>
    <source>
        <strain evidence="1 2">GH-Sj1</strain>
    </source>
</reference>
<evidence type="ECO:0000313" key="1">
    <source>
        <dbReference type="EMBL" id="QYT06006.1"/>
    </source>
</evidence>
<accession>A0A8G0PKQ8</accession>
<name>A0A8G0PKQ8_9HYPO</name>
<gene>
    <name evidence="1" type="ORF">H0G86_012871</name>
</gene>
<dbReference type="AlphaFoldDB" id="A0A8G0PKQ8"/>
<dbReference type="EMBL" id="CP075870">
    <property type="protein sequence ID" value="QYT06006.1"/>
    <property type="molecule type" value="Genomic_DNA"/>
</dbReference>
<sequence length="134" mass="15199">MQRPDELDLTGFAESYEEWVDVGKVKDKKRWGGKSEYGYPRVFWLAALGLFCWGNWGQLEPRSHTHFVSPVIYLIHANSRPQHRRSTEPPDPLKAQSSIPASFNVLGILTESRVECEEKSLSGRPRGADWLTGG</sequence>
<evidence type="ECO:0000313" key="2">
    <source>
        <dbReference type="Proteomes" id="UP000826661"/>
    </source>
</evidence>
<proteinExistence type="predicted"/>
<protein>
    <submittedName>
        <fullName evidence="1">Uncharacterized protein</fullName>
    </submittedName>
</protein>